<comment type="subcellular location">
    <subcellularLocation>
        <location evidence="1">Nucleus</location>
    </subcellularLocation>
</comment>
<dbReference type="AlphaFoldDB" id="A0A8K0WJJ0"/>
<dbReference type="SUPFAM" id="SSF57701">
    <property type="entry name" value="Zn2/Cys6 DNA-binding domain"/>
    <property type="match status" value="1"/>
</dbReference>
<dbReference type="InterPro" id="IPR036864">
    <property type="entry name" value="Zn2-C6_fun-type_DNA-bd_sf"/>
</dbReference>
<evidence type="ECO:0000256" key="3">
    <source>
        <dbReference type="ARBA" id="ARBA00023242"/>
    </source>
</evidence>
<dbReference type="GO" id="GO:0003677">
    <property type="term" value="F:DNA binding"/>
    <property type="evidence" value="ECO:0007669"/>
    <property type="project" value="InterPro"/>
</dbReference>
<feature type="compositionally biased region" description="Low complexity" evidence="4">
    <location>
        <begin position="65"/>
        <end position="92"/>
    </location>
</feature>
<dbReference type="Pfam" id="PF04082">
    <property type="entry name" value="Fungal_trans"/>
    <property type="match status" value="1"/>
</dbReference>
<evidence type="ECO:0000313" key="7">
    <source>
        <dbReference type="Proteomes" id="UP000813444"/>
    </source>
</evidence>
<keyword evidence="7" id="KW-1185">Reference proteome</keyword>
<dbReference type="PROSITE" id="PS00463">
    <property type="entry name" value="ZN2_CY6_FUNGAL_1"/>
    <property type="match status" value="1"/>
</dbReference>
<dbReference type="CDD" id="cd12148">
    <property type="entry name" value="fungal_TF_MHR"/>
    <property type="match status" value="1"/>
</dbReference>
<sequence length="663" mass="75158">MELRRPNGRLQACDPCRLRKVACDHTLPVCRRCLKRKQEAQCVYLMGDAGSKRSDHGNRRRANRGSRTSESLSASGTSSHQPTPDDTSPLPSTTAFGYLGATSYSCVFEDTTRELDPVHAASVPCIGLSTSQGTSRVLSIPAPQKEMCLAVLRKLPFFGPTGRRQEVMNCDDSEWLRQVALSVLDSFDTIYKHYLTDLADDNRLMDLAGLISHNTTLPFNHYERDPERWMGQFLGRNLRWEAVGVLFTFLEFETDFVQRRLSVRSSSSRTCLQHCITLSQYLSEGNDILLYLCSRRIITESVALGDASLSCWRSLGEAITLLTFLGVHDQQDGEVYRPCLSSEFRRRMFARLYQIDKMLVSFTGRPPMLNTRFTSTPLPLDLSDEVLMSDEETISQAVAALDKGWDGKGDLRKVSFIRARAYMAFVHADILECALGTGEKYTDDYILILKKRAVDAFDSLPASVKYNPQDLTDRSVSSTIIHRRLTTQLEHLQSIFFVERLLSKRGRPDDGQLLRTSFAMVTHTLIFWTQQERLTSYCPQIEWLVMAYAAPASGVLCLELLRPSFQGTHPLDRRISRSSIIQNLSLLVGCLDQVQPDAPNGMLCVNCKRIIQKILDYRLNSDPQMGTSMDSFDWGLPNLVEFDFELLDTFDWMQQDIIPQRLP</sequence>
<dbReference type="PANTHER" id="PTHR31001">
    <property type="entry name" value="UNCHARACTERIZED TRANSCRIPTIONAL REGULATORY PROTEIN"/>
    <property type="match status" value="1"/>
</dbReference>
<feature type="region of interest" description="Disordered" evidence="4">
    <location>
        <begin position="52"/>
        <end position="92"/>
    </location>
</feature>
<dbReference type="PANTHER" id="PTHR31001:SF40">
    <property type="entry name" value="ZN(II)2CYS6 TRANSCRIPTION FACTOR (EUROFUNG)"/>
    <property type="match status" value="1"/>
</dbReference>
<protein>
    <recommendedName>
        <fullName evidence="5">Zn(2)-C6 fungal-type domain-containing protein</fullName>
    </recommendedName>
</protein>
<reference evidence="6" key="1">
    <citation type="journal article" date="2021" name="Nat. Commun.">
        <title>Genetic determinants of endophytism in the Arabidopsis root mycobiome.</title>
        <authorList>
            <person name="Mesny F."/>
            <person name="Miyauchi S."/>
            <person name="Thiergart T."/>
            <person name="Pickel B."/>
            <person name="Atanasova L."/>
            <person name="Karlsson M."/>
            <person name="Huettel B."/>
            <person name="Barry K.W."/>
            <person name="Haridas S."/>
            <person name="Chen C."/>
            <person name="Bauer D."/>
            <person name="Andreopoulos W."/>
            <person name="Pangilinan J."/>
            <person name="LaButti K."/>
            <person name="Riley R."/>
            <person name="Lipzen A."/>
            <person name="Clum A."/>
            <person name="Drula E."/>
            <person name="Henrissat B."/>
            <person name="Kohler A."/>
            <person name="Grigoriev I.V."/>
            <person name="Martin F.M."/>
            <person name="Hacquard S."/>
        </authorList>
    </citation>
    <scope>NUCLEOTIDE SEQUENCE</scope>
    <source>
        <strain evidence="6">MPI-CAGE-CH-0235</strain>
    </source>
</reference>
<keyword evidence="3" id="KW-0539">Nucleus</keyword>
<dbReference type="InterPro" id="IPR001138">
    <property type="entry name" value="Zn2Cys6_DnaBD"/>
</dbReference>
<dbReference type="GO" id="GO:0006351">
    <property type="term" value="P:DNA-templated transcription"/>
    <property type="evidence" value="ECO:0007669"/>
    <property type="project" value="InterPro"/>
</dbReference>
<dbReference type="Pfam" id="PF00172">
    <property type="entry name" value="Zn_clus"/>
    <property type="match status" value="1"/>
</dbReference>
<dbReference type="GO" id="GO:0005634">
    <property type="term" value="C:nucleus"/>
    <property type="evidence" value="ECO:0007669"/>
    <property type="project" value="UniProtKB-SubCell"/>
</dbReference>
<dbReference type="InterPro" id="IPR007219">
    <property type="entry name" value="XnlR_reg_dom"/>
</dbReference>
<dbReference type="CDD" id="cd00067">
    <property type="entry name" value="GAL4"/>
    <property type="match status" value="1"/>
</dbReference>
<dbReference type="EMBL" id="JAGPNK010000026">
    <property type="protein sequence ID" value="KAH7304040.1"/>
    <property type="molecule type" value="Genomic_DNA"/>
</dbReference>
<keyword evidence="2" id="KW-0479">Metal-binding</keyword>
<organism evidence="6 7">
    <name type="scientific">Stachybotrys elegans</name>
    <dbReference type="NCBI Taxonomy" id="80388"/>
    <lineage>
        <taxon>Eukaryota</taxon>
        <taxon>Fungi</taxon>
        <taxon>Dikarya</taxon>
        <taxon>Ascomycota</taxon>
        <taxon>Pezizomycotina</taxon>
        <taxon>Sordariomycetes</taxon>
        <taxon>Hypocreomycetidae</taxon>
        <taxon>Hypocreales</taxon>
        <taxon>Stachybotryaceae</taxon>
        <taxon>Stachybotrys</taxon>
    </lineage>
</organism>
<name>A0A8K0WJJ0_9HYPO</name>
<comment type="caution">
    <text evidence="6">The sequence shown here is derived from an EMBL/GenBank/DDBJ whole genome shotgun (WGS) entry which is preliminary data.</text>
</comment>
<accession>A0A8K0WJJ0</accession>
<feature type="domain" description="Zn(2)-C6 fungal-type" evidence="5">
    <location>
        <begin position="12"/>
        <end position="44"/>
    </location>
</feature>
<gene>
    <name evidence="6" type="ORF">B0I35DRAFT_445758</name>
</gene>
<evidence type="ECO:0000313" key="6">
    <source>
        <dbReference type="EMBL" id="KAH7304040.1"/>
    </source>
</evidence>
<evidence type="ECO:0000259" key="5">
    <source>
        <dbReference type="PROSITE" id="PS50048"/>
    </source>
</evidence>
<dbReference type="Proteomes" id="UP000813444">
    <property type="component" value="Unassembled WGS sequence"/>
</dbReference>
<dbReference type="SMART" id="SM00906">
    <property type="entry name" value="Fungal_trans"/>
    <property type="match status" value="1"/>
</dbReference>
<evidence type="ECO:0000256" key="2">
    <source>
        <dbReference type="ARBA" id="ARBA00022723"/>
    </source>
</evidence>
<dbReference type="GO" id="GO:0008270">
    <property type="term" value="F:zinc ion binding"/>
    <property type="evidence" value="ECO:0007669"/>
    <property type="project" value="InterPro"/>
</dbReference>
<evidence type="ECO:0000256" key="4">
    <source>
        <dbReference type="SAM" id="MobiDB-lite"/>
    </source>
</evidence>
<dbReference type="OrthoDB" id="6612291at2759"/>
<dbReference type="SMART" id="SM00066">
    <property type="entry name" value="GAL4"/>
    <property type="match status" value="1"/>
</dbReference>
<evidence type="ECO:0000256" key="1">
    <source>
        <dbReference type="ARBA" id="ARBA00004123"/>
    </source>
</evidence>
<dbReference type="Gene3D" id="4.10.240.10">
    <property type="entry name" value="Zn(2)-C6 fungal-type DNA-binding domain"/>
    <property type="match status" value="1"/>
</dbReference>
<dbReference type="InterPro" id="IPR050613">
    <property type="entry name" value="Sec_Metabolite_Reg"/>
</dbReference>
<dbReference type="PROSITE" id="PS50048">
    <property type="entry name" value="ZN2_CY6_FUNGAL_2"/>
    <property type="match status" value="1"/>
</dbReference>
<proteinExistence type="predicted"/>
<dbReference type="GO" id="GO:0000981">
    <property type="term" value="F:DNA-binding transcription factor activity, RNA polymerase II-specific"/>
    <property type="evidence" value="ECO:0007669"/>
    <property type="project" value="InterPro"/>
</dbReference>